<name>A0A1G6NNN2_9FIRM</name>
<sequence length="96" mass="10978">MERSEKVDLYRTGLKRQDAYITFMAAGETDLSLLPEPITRTEKLLMELCKEKATATVFKPADSEHPDGIEPDEKPKEEAPKEEPKKKTSVRRTTKK</sequence>
<evidence type="ECO:0000313" key="2">
    <source>
        <dbReference type="EMBL" id="SDC69369.1"/>
    </source>
</evidence>
<feature type="compositionally biased region" description="Basic residues" evidence="1">
    <location>
        <begin position="87"/>
        <end position="96"/>
    </location>
</feature>
<protein>
    <submittedName>
        <fullName evidence="2">Uncharacterized protein</fullName>
    </submittedName>
</protein>
<evidence type="ECO:0000313" key="3">
    <source>
        <dbReference type="Proteomes" id="UP000198943"/>
    </source>
</evidence>
<keyword evidence="3" id="KW-1185">Reference proteome</keyword>
<feature type="compositionally biased region" description="Basic and acidic residues" evidence="1">
    <location>
        <begin position="61"/>
        <end position="86"/>
    </location>
</feature>
<dbReference type="RefSeq" id="WP_093730974.1">
    <property type="nucleotide sequence ID" value="NZ_FMYW01000015.1"/>
</dbReference>
<proteinExistence type="predicted"/>
<reference evidence="3" key="1">
    <citation type="submission" date="2016-10" db="EMBL/GenBank/DDBJ databases">
        <authorList>
            <person name="Varghese N."/>
            <person name="Submissions S."/>
        </authorList>
    </citation>
    <scope>NUCLEOTIDE SEQUENCE [LARGE SCALE GENOMIC DNA]</scope>
    <source>
        <strain evidence="3">DSM 11005</strain>
    </source>
</reference>
<dbReference type="EMBL" id="FMYW01000015">
    <property type="protein sequence ID" value="SDC69369.1"/>
    <property type="molecule type" value="Genomic_DNA"/>
</dbReference>
<evidence type="ECO:0000256" key="1">
    <source>
        <dbReference type="SAM" id="MobiDB-lite"/>
    </source>
</evidence>
<dbReference type="Proteomes" id="UP000198943">
    <property type="component" value="Unassembled WGS sequence"/>
</dbReference>
<dbReference type="AlphaFoldDB" id="A0A1G6NNN2"/>
<gene>
    <name evidence="2" type="ORF">SAMN04487864_11517</name>
</gene>
<accession>A0A1G6NNN2</accession>
<feature type="region of interest" description="Disordered" evidence="1">
    <location>
        <begin position="56"/>
        <end position="96"/>
    </location>
</feature>
<organism evidence="2 3">
    <name type="scientific">Succiniclasticum ruminis</name>
    <dbReference type="NCBI Taxonomy" id="40841"/>
    <lineage>
        <taxon>Bacteria</taxon>
        <taxon>Bacillati</taxon>
        <taxon>Bacillota</taxon>
        <taxon>Negativicutes</taxon>
        <taxon>Acidaminococcales</taxon>
        <taxon>Acidaminococcaceae</taxon>
        <taxon>Succiniclasticum</taxon>
    </lineage>
</organism>